<sequence length="169" mass="17943">AHALLSLLPVVVPFRPVLHNGTAESGERRRKKRFAARGPLQLGPRGCCLQPPAPIPVLQLEKRARGRIAADGTGNHRAPASRPGVQQDPQRPPPPGLGVPHGFLLVDARLPGASARGGPRQNGLGRFVQPPPATGYRAAPPPPRRKGRLPPGVQRRKRGQALAARATLV</sequence>
<proteinExistence type="predicted"/>
<name>A0A6J4KDD3_9SPHI</name>
<dbReference type="AlphaFoldDB" id="A0A6J4KDD3"/>
<accession>A0A6J4KDD3</accession>
<evidence type="ECO:0000313" key="2">
    <source>
        <dbReference type="EMBL" id="CAA9302803.1"/>
    </source>
</evidence>
<evidence type="ECO:0000256" key="1">
    <source>
        <dbReference type="SAM" id="MobiDB-lite"/>
    </source>
</evidence>
<reference evidence="2" key="1">
    <citation type="submission" date="2020-02" db="EMBL/GenBank/DDBJ databases">
        <authorList>
            <person name="Meier V. D."/>
        </authorList>
    </citation>
    <scope>NUCLEOTIDE SEQUENCE</scope>
    <source>
        <strain evidence="2">AVDCRST_MAG56</strain>
    </source>
</reference>
<gene>
    <name evidence="2" type="ORF">AVDCRST_MAG56-5642</name>
</gene>
<feature type="compositionally biased region" description="Basic residues" evidence="1">
    <location>
        <begin position="143"/>
        <end position="159"/>
    </location>
</feature>
<feature type="non-terminal residue" evidence="2">
    <location>
        <position position="1"/>
    </location>
</feature>
<feature type="non-terminal residue" evidence="2">
    <location>
        <position position="169"/>
    </location>
</feature>
<dbReference type="EMBL" id="CADCTQ010000462">
    <property type="protein sequence ID" value="CAA9302803.1"/>
    <property type="molecule type" value="Genomic_DNA"/>
</dbReference>
<feature type="region of interest" description="Disordered" evidence="1">
    <location>
        <begin position="67"/>
        <end position="169"/>
    </location>
</feature>
<protein>
    <submittedName>
        <fullName evidence="2">Uncharacterized protein</fullName>
    </submittedName>
</protein>
<organism evidence="2">
    <name type="scientific">uncultured Cytophagales bacterium</name>
    <dbReference type="NCBI Taxonomy" id="158755"/>
    <lineage>
        <taxon>Bacteria</taxon>
        <taxon>Pseudomonadati</taxon>
        <taxon>Bacteroidota</taxon>
        <taxon>Sphingobacteriia</taxon>
        <taxon>Sphingobacteriales</taxon>
        <taxon>environmental samples</taxon>
    </lineage>
</organism>